<evidence type="ECO:0000259" key="1">
    <source>
        <dbReference type="Pfam" id="PF01636"/>
    </source>
</evidence>
<name>A0A931DMP7_9ACTN</name>
<dbReference type="Proteomes" id="UP000614047">
    <property type="component" value="Unassembled WGS sequence"/>
</dbReference>
<dbReference type="RefSeq" id="WP_197014555.1">
    <property type="nucleotide sequence ID" value="NZ_JADOUA010000001.1"/>
</dbReference>
<dbReference type="GO" id="GO:0050300">
    <property type="term" value="F:aminoglycoside 6-kinase activity"/>
    <property type="evidence" value="ECO:0007669"/>
    <property type="project" value="UniProtKB-EC"/>
</dbReference>
<sequence length="272" mass="29728">MATRRIEIPAGVREAVSRRWPDLAQAWQENAPDELETICHRYKARPVRAFDARYGFVVEVATDHAELVMRSTPDPLGMMQAEVSRSLSHLGIGPHIYEVIRTSVSVWTVAGRIFPGDQLDGKAISLERLAPVFQKMRDQKAANDQLPTLGDWLRSRLHDENLSDLAPGRSQASSSERRQGAAILEGLEADAPNMLCHGDASSKNILLGPSDQLFLIDPRGVSGDVCYDVAVAAWKTAGDERPSARAATLARLVGVDAERAQSWLAVADAARV</sequence>
<dbReference type="EC" id="2.7.1.72" evidence="2"/>
<dbReference type="SUPFAM" id="SSF56112">
    <property type="entry name" value="Protein kinase-like (PK-like)"/>
    <property type="match status" value="1"/>
</dbReference>
<comment type="caution">
    <text evidence="2">The sequence shown here is derived from an EMBL/GenBank/DDBJ whole genome shotgun (WGS) entry which is preliminary data.</text>
</comment>
<dbReference type="Gene3D" id="3.90.1200.10">
    <property type="match status" value="1"/>
</dbReference>
<keyword evidence="2" id="KW-0808">Transferase</keyword>
<feature type="domain" description="Aminoglycoside phosphotransferase" evidence="1">
    <location>
        <begin position="138"/>
        <end position="252"/>
    </location>
</feature>
<gene>
    <name evidence="2" type="ORF">IW256_006475</name>
</gene>
<proteinExistence type="predicted"/>
<evidence type="ECO:0000313" key="3">
    <source>
        <dbReference type="Proteomes" id="UP000614047"/>
    </source>
</evidence>
<protein>
    <submittedName>
        <fullName evidence="2">Streptomycin 6-kinase</fullName>
        <ecNumber evidence="2">2.7.1.72</ecNumber>
    </submittedName>
</protein>
<dbReference type="EMBL" id="JADOUA010000001">
    <property type="protein sequence ID" value="MBG6092362.1"/>
    <property type="molecule type" value="Genomic_DNA"/>
</dbReference>
<dbReference type="Pfam" id="PF01636">
    <property type="entry name" value="APH"/>
    <property type="match status" value="1"/>
</dbReference>
<dbReference type="InterPro" id="IPR011009">
    <property type="entry name" value="Kinase-like_dom_sf"/>
</dbReference>
<evidence type="ECO:0000313" key="2">
    <source>
        <dbReference type="EMBL" id="MBG6092362.1"/>
    </source>
</evidence>
<reference evidence="2" key="1">
    <citation type="submission" date="2020-11" db="EMBL/GenBank/DDBJ databases">
        <title>Sequencing the genomes of 1000 actinobacteria strains.</title>
        <authorList>
            <person name="Klenk H.-P."/>
        </authorList>
    </citation>
    <scope>NUCLEOTIDE SEQUENCE</scope>
    <source>
        <strain evidence="2">DSM 43175</strain>
    </source>
</reference>
<dbReference type="AlphaFoldDB" id="A0A931DMP7"/>
<keyword evidence="3" id="KW-1185">Reference proteome</keyword>
<accession>A0A931DMP7</accession>
<dbReference type="InterPro" id="IPR002575">
    <property type="entry name" value="Aminoglycoside_PTrfase"/>
</dbReference>
<organism evidence="2 3">
    <name type="scientific">Actinomadura viridis</name>
    <dbReference type="NCBI Taxonomy" id="58110"/>
    <lineage>
        <taxon>Bacteria</taxon>
        <taxon>Bacillati</taxon>
        <taxon>Actinomycetota</taxon>
        <taxon>Actinomycetes</taxon>
        <taxon>Streptosporangiales</taxon>
        <taxon>Thermomonosporaceae</taxon>
        <taxon>Actinomadura</taxon>
    </lineage>
</organism>